<evidence type="ECO:0000256" key="1">
    <source>
        <dbReference type="ARBA" id="ARBA00002486"/>
    </source>
</evidence>
<dbReference type="STRING" id="568899.SAMN05192534_10272"/>
<protein>
    <submittedName>
        <fullName evidence="4">Xylose repressor, XylR</fullName>
    </submittedName>
</protein>
<dbReference type="OrthoDB" id="9796533at2"/>
<dbReference type="SUPFAM" id="SSF53067">
    <property type="entry name" value="Actin-like ATPase domain"/>
    <property type="match status" value="1"/>
</dbReference>
<name>A0A1G8AAX9_9BACI</name>
<dbReference type="AlphaFoldDB" id="A0A1G8AAX9"/>
<evidence type="ECO:0000256" key="2">
    <source>
        <dbReference type="ARBA" id="ARBA00006479"/>
    </source>
</evidence>
<dbReference type="InterPro" id="IPR043129">
    <property type="entry name" value="ATPase_NBD"/>
</dbReference>
<dbReference type="InterPro" id="IPR036390">
    <property type="entry name" value="WH_DNA-bd_sf"/>
</dbReference>
<dbReference type="Gene3D" id="3.30.420.40">
    <property type="match status" value="2"/>
</dbReference>
<dbReference type="SUPFAM" id="SSF46785">
    <property type="entry name" value="Winged helix' DNA-binding domain"/>
    <property type="match status" value="1"/>
</dbReference>
<accession>A0A1G8AAX9</accession>
<proteinExistence type="inferred from homology"/>
<sequence length="399" mass="44536">MLKSFLCDDSMQNTFIKQIYAYIHHRGPVSRAELIEKLHLNRGKVTRSLKYLLDHQFIYITGHADSGGGRPAALYQLHPASGYVIGVQITRYQTNIGLFNVLFEKLAQDTVIMTTEHTPAVTLQSVVQSIKKILHDRGIDQRDVLGVGAGAIGPLDRKKGMILQPETFIASGWEYVPVQETLEKELQVPVLVENGANVGALGEYHAHQYYPNVLNVTSGWAWGCGVIQNGSIMHVRSGDVSRYGHMTVNLHGKRCSCGKHGCAVAYTSLYNILDCIKEEMPDYYNQHIGKRRVVQIDELIPFLRNGGENLKQIIYSTAPYLGAGVANLATAFHADLIVLNGPLINYYPGFFEEVQRQVQNHMDIKQRTTISKGTYAGDSGMMGAALFMFQHWLTETNPR</sequence>
<dbReference type="Proteomes" id="UP000199163">
    <property type="component" value="Unassembled WGS sequence"/>
</dbReference>
<comment type="similarity">
    <text evidence="2">Belongs to the ROK (NagC/XylR) family.</text>
</comment>
<dbReference type="Gene3D" id="1.10.10.10">
    <property type="entry name" value="Winged helix-like DNA-binding domain superfamily/Winged helix DNA-binding domain"/>
    <property type="match status" value="1"/>
</dbReference>
<organism evidence="4 5">
    <name type="scientific">Alteribacillus persepolensis</name>
    <dbReference type="NCBI Taxonomy" id="568899"/>
    <lineage>
        <taxon>Bacteria</taxon>
        <taxon>Bacillati</taxon>
        <taxon>Bacillota</taxon>
        <taxon>Bacilli</taxon>
        <taxon>Bacillales</taxon>
        <taxon>Bacillaceae</taxon>
        <taxon>Alteribacillus</taxon>
    </lineage>
</organism>
<dbReference type="GO" id="GO:0042732">
    <property type="term" value="P:D-xylose metabolic process"/>
    <property type="evidence" value="ECO:0007669"/>
    <property type="project" value="UniProtKB-KW"/>
</dbReference>
<keyword evidence="3" id="KW-0859">Xylose metabolism</keyword>
<evidence type="ECO:0000313" key="5">
    <source>
        <dbReference type="Proteomes" id="UP000199163"/>
    </source>
</evidence>
<dbReference type="EMBL" id="FNDK01000002">
    <property type="protein sequence ID" value="SDH17520.1"/>
    <property type="molecule type" value="Genomic_DNA"/>
</dbReference>
<keyword evidence="5" id="KW-1185">Reference proteome</keyword>
<dbReference type="Pfam" id="PF00480">
    <property type="entry name" value="ROK"/>
    <property type="match status" value="1"/>
</dbReference>
<dbReference type="PANTHER" id="PTHR18964:SF149">
    <property type="entry name" value="BIFUNCTIONAL UDP-N-ACETYLGLUCOSAMINE 2-EPIMERASE_N-ACETYLMANNOSAMINE KINASE"/>
    <property type="match status" value="1"/>
</dbReference>
<dbReference type="PANTHER" id="PTHR18964">
    <property type="entry name" value="ROK (REPRESSOR, ORF, KINASE) FAMILY"/>
    <property type="match status" value="1"/>
</dbReference>
<evidence type="ECO:0000256" key="3">
    <source>
        <dbReference type="ARBA" id="ARBA00022629"/>
    </source>
</evidence>
<dbReference type="InterPro" id="IPR000600">
    <property type="entry name" value="ROK"/>
</dbReference>
<comment type="function">
    <text evidence="1">Transcriptional repressor of xylose-utilizing enzymes.</text>
</comment>
<keyword evidence="3" id="KW-0119">Carbohydrate metabolism</keyword>
<dbReference type="InterPro" id="IPR036388">
    <property type="entry name" value="WH-like_DNA-bd_sf"/>
</dbReference>
<reference evidence="4 5" key="1">
    <citation type="submission" date="2016-10" db="EMBL/GenBank/DDBJ databases">
        <authorList>
            <person name="de Groot N.N."/>
        </authorList>
    </citation>
    <scope>NUCLEOTIDE SEQUENCE [LARGE SCALE GENOMIC DNA]</scope>
    <source>
        <strain evidence="4 5">DSM 21632</strain>
    </source>
</reference>
<dbReference type="RefSeq" id="WP_091271275.1">
    <property type="nucleotide sequence ID" value="NZ_FNDK01000002.1"/>
</dbReference>
<gene>
    <name evidence="4" type="ORF">SAMN05192534_10272</name>
</gene>
<evidence type="ECO:0000313" key="4">
    <source>
        <dbReference type="EMBL" id="SDH17520.1"/>
    </source>
</evidence>